<dbReference type="AlphaFoldDB" id="A0A090WI40"/>
<gene>
    <name evidence="1" type="ORF">JCM19301_2327</name>
</gene>
<protein>
    <submittedName>
        <fullName evidence="1">Uncharacterized protein</fullName>
    </submittedName>
</protein>
<reference evidence="1 2" key="1">
    <citation type="journal article" date="2014" name="Genome Announc.">
        <title>Draft Genome Sequence of Marine Flavobacterium Jejuia pallidilutea Strain 11shimoA1 and Pigmentation Mutants.</title>
        <authorList>
            <person name="Takatani N."/>
            <person name="Nakanishi M."/>
            <person name="Meirelles P."/>
            <person name="Mino S."/>
            <person name="Suda W."/>
            <person name="Oshima K."/>
            <person name="Hattori M."/>
            <person name="Ohkuma M."/>
            <person name="Hosokawa M."/>
            <person name="Miyashita K."/>
            <person name="Thompson F.L."/>
            <person name="Niwa A."/>
            <person name="Sawabe T."/>
            <person name="Sawabe T."/>
        </authorList>
    </citation>
    <scope>NUCLEOTIDE SEQUENCE [LARGE SCALE GENOMIC DNA]</scope>
    <source>
        <strain evidence="1 2">JCM 19301</strain>
    </source>
</reference>
<dbReference type="Proteomes" id="UP000029641">
    <property type="component" value="Unassembled WGS sequence"/>
</dbReference>
<evidence type="ECO:0000313" key="2">
    <source>
        <dbReference type="Proteomes" id="UP000029641"/>
    </source>
</evidence>
<sequence>MEIKYPVAFVTAFHETSELMDIPVAPFTGNESVVQLGNKLSTVKRSSVHPVAFPEPS</sequence>
<organism evidence="1 2">
    <name type="scientific">Jejuia pallidilutea</name>
    <dbReference type="NCBI Taxonomy" id="504487"/>
    <lineage>
        <taxon>Bacteria</taxon>
        <taxon>Pseudomonadati</taxon>
        <taxon>Bacteroidota</taxon>
        <taxon>Flavobacteriia</taxon>
        <taxon>Flavobacteriales</taxon>
        <taxon>Flavobacteriaceae</taxon>
        <taxon>Jejuia</taxon>
    </lineage>
</organism>
<evidence type="ECO:0000313" key="1">
    <source>
        <dbReference type="EMBL" id="GAL67162.1"/>
    </source>
</evidence>
<proteinExistence type="predicted"/>
<name>A0A090WI40_9FLAO</name>
<comment type="caution">
    <text evidence="1">The sequence shown here is derived from an EMBL/GenBank/DDBJ whole genome shotgun (WGS) entry which is preliminary data.</text>
</comment>
<dbReference type="EMBL" id="BBNR01000007">
    <property type="protein sequence ID" value="GAL67162.1"/>
    <property type="molecule type" value="Genomic_DNA"/>
</dbReference>
<accession>A0A090WI40</accession>